<dbReference type="AlphaFoldDB" id="A0A7S2D0N0"/>
<dbReference type="EMBL" id="HBGT01027303">
    <property type="protein sequence ID" value="CAD9438760.1"/>
    <property type="molecule type" value="Transcribed_RNA"/>
</dbReference>
<accession>A0A7S2D0N0</accession>
<keyword evidence="1" id="KW-0732">Signal</keyword>
<evidence type="ECO:0000256" key="1">
    <source>
        <dbReference type="SAM" id="SignalP"/>
    </source>
</evidence>
<gene>
    <name evidence="2" type="ORF">FPAR1323_LOCUS14202</name>
</gene>
<sequence>MKLSSAIVVLFWALDANAQDCFRLCKGVLSSPEAAAAQRASCEKHNVTPRPVTLELCLGTFQGIAPSACTNACDGVSRVEPDLCGSVSASTWIPKHQAYKSCKSGYEGATQLIPALVRDVIVNDVGLQKELADKAAEEATQAMYAAQAAAERAAAAQAAASSAISEQAATAAQAAAAEKDASEFIFPVTVDEDTKIDLVVRVDQEPKDAVTDFCTEQMPTTIDDCVAQLLPAVIEQLELASKARE</sequence>
<evidence type="ECO:0000313" key="2">
    <source>
        <dbReference type="EMBL" id="CAD9438760.1"/>
    </source>
</evidence>
<proteinExistence type="predicted"/>
<protein>
    <submittedName>
        <fullName evidence="2">Uncharacterized protein</fullName>
    </submittedName>
</protein>
<reference evidence="2" key="1">
    <citation type="submission" date="2021-01" db="EMBL/GenBank/DDBJ databases">
        <authorList>
            <person name="Corre E."/>
            <person name="Pelletier E."/>
            <person name="Niang G."/>
            <person name="Scheremetjew M."/>
            <person name="Finn R."/>
            <person name="Kale V."/>
            <person name="Holt S."/>
            <person name="Cochrane G."/>
            <person name="Meng A."/>
            <person name="Brown T."/>
            <person name="Cohen L."/>
        </authorList>
    </citation>
    <scope>NUCLEOTIDE SEQUENCE</scope>
    <source>
        <strain evidence="2">RCC1693</strain>
    </source>
</reference>
<feature type="chain" id="PRO_5030699529" evidence="1">
    <location>
        <begin position="19"/>
        <end position="245"/>
    </location>
</feature>
<organism evidence="2">
    <name type="scientific">Florenciella parvula</name>
    <dbReference type="NCBI Taxonomy" id="236787"/>
    <lineage>
        <taxon>Eukaryota</taxon>
        <taxon>Sar</taxon>
        <taxon>Stramenopiles</taxon>
        <taxon>Ochrophyta</taxon>
        <taxon>Dictyochophyceae</taxon>
        <taxon>Florenciellales</taxon>
        <taxon>Florenciella</taxon>
    </lineage>
</organism>
<name>A0A7S2D0N0_9STRA</name>
<feature type="signal peptide" evidence="1">
    <location>
        <begin position="1"/>
        <end position="18"/>
    </location>
</feature>